<sequence length="52" mass="5755">MFAPRLLIFGSMLYPSIAHTKATINSRLGHSKTSSQSSNDQNYRIESNPSSL</sequence>
<name>A0ACB0ZDS6_MELEN</name>
<reference evidence="1" key="1">
    <citation type="submission" date="2023-11" db="EMBL/GenBank/DDBJ databases">
        <authorList>
            <person name="Poullet M."/>
        </authorList>
    </citation>
    <scope>NUCLEOTIDE SEQUENCE</scope>
    <source>
        <strain evidence="1">E1834</strain>
    </source>
</reference>
<protein>
    <submittedName>
        <fullName evidence="1">Uncharacterized protein</fullName>
    </submittedName>
</protein>
<organism evidence="1 2">
    <name type="scientific">Meloidogyne enterolobii</name>
    <name type="common">Root-knot nematode worm</name>
    <name type="synonym">Meloidogyne mayaguensis</name>
    <dbReference type="NCBI Taxonomy" id="390850"/>
    <lineage>
        <taxon>Eukaryota</taxon>
        <taxon>Metazoa</taxon>
        <taxon>Ecdysozoa</taxon>
        <taxon>Nematoda</taxon>
        <taxon>Chromadorea</taxon>
        <taxon>Rhabditida</taxon>
        <taxon>Tylenchina</taxon>
        <taxon>Tylenchomorpha</taxon>
        <taxon>Tylenchoidea</taxon>
        <taxon>Meloidogynidae</taxon>
        <taxon>Meloidogyninae</taxon>
        <taxon>Meloidogyne</taxon>
    </lineage>
</organism>
<dbReference type="EMBL" id="CAVMJV010000031">
    <property type="protein sequence ID" value="CAK5077172.1"/>
    <property type="molecule type" value="Genomic_DNA"/>
</dbReference>
<keyword evidence="2" id="KW-1185">Reference proteome</keyword>
<proteinExistence type="predicted"/>
<accession>A0ACB0ZDS6</accession>
<comment type="caution">
    <text evidence="1">The sequence shown here is derived from an EMBL/GenBank/DDBJ whole genome shotgun (WGS) entry which is preliminary data.</text>
</comment>
<dbReference type="Proteomes" id="UP001497535">
    <property type="component" value="Unassembled WGS sequence"/>
</dbReference>
<evidence type="ECO:0000313" key="2">
    <source>
        <dbReference type="Proteomes" id="UP001497535"/>
    </source>
</evidence>
<evidence type="ECO:0000313" key="1">
    <source>
        <dbReference type="EMBL" id="CAK5077172.1"/>
    </source>
</evidence>
<gene>
    <name evidence="1" type="ORF">MENTE1834_LOCUS24075</name>
</gene>